<dbReference type="PANTHER" id="PTHR47796:SF1">
    <property type="entry name" value="OS08G0500800 PROTEIN"/>
    <property type="match status" value="1"/>
</dbReference>
<dbReference type="SMART" id="SM00580">
    <property type="entry name" value="PUG"/>
    <property type="match status" value="1"/>
</dbReference>
<evidence type="ECO:0000256" key="1">
    <source>
        <dbReference type="SAM" id="MobiDB-lite"/>
    </source>
</evidence>
<dbReference type="AlphaFoldDB" id="A0A7S3LHK3"/>
<dbReference type="Gene3D" id="1.20.58.2190">
    <property type="match status" value="1"/>
</dbReference>
<dbReference type="Pfam" id="PF08325">
    <property type="entry name" value="WLM"/>
    <property type="match status" value="1"/>
</dbReference>
<accession>A0A7S3LHK3</accession>
<organism evidence="3">
    <name type="scientific">Aplanochytrium stocchinoi</name>
    <dbReference type="NCBI Taxonomy" id="215587"/>
    <lineage>
        <taxon>Eukaryota</taxon>
        <taxon>Sar</taxon>
        <taxon>Stramenopiles</taxon>
        <taxon>Bigyra</taxon>
        <taxon>Labyrinthulomycetes</taxon>
        <taxon>Thraustochytrida</taxon>
        <taxon>Thraustochytriidae</taxon>
        <taxon>Aplanochytrium</taxon>
    </lineage>
</organism>
<sequence length="507" mass="57567">MAVDPGSEVDTDSSIRKTGIKEVVVEYRGSPFKYKVSKELNIEGFGKSLEEDTGVAVAQQKLFGQGGKLLKYEGTESASLLPGKLKLLGSTKNEIQKVVESNEKFNNKIRVKDDLNVRRRRRRKPEGRRRELPEYRFERIQTLQGLPDQEKAREILTRLSEETGFLAVLKKNRWKVGLLSEMYPEGQVGISEVCVLGVNKNKGQEISLRIRTDDLKGFRKYLSMKEVLCHELAHMVHSEHDANFYMLMREIQKDIIDLDWKQQSGIRLGGSNGPVYHSPIEYEDEDEGPTSFVVGGTEKFGRGLSAKEKAKLAAQERIGKAKKGVKDSDTKKTPPPSDVYDDTKTEEQIYDIDMEIEEENSVTNDKECIEKPVNDDNLRESSNCWIYELPHPSNEDQAEISRSLEMLCSRNSADTAVVALETMMKYTENIINQPENKIYRKINLSNSSFHAKVLKALSGLLVMRAIGWKNNQVENILEFPDDNDALALLVHAKKEMENCITLMKCVN</sequence>
<dbReference type="InterPro" id="IPR036339">
    <property type="entry name" value="PUB-like_dom_sf"/>
</dbReference>
<dbReference type="PROSITE" id="PS51397">
    <property type="entry name" value="WLM"/>
    <property type="match status" value="1"/>
</dbReference>
<dbReference type="EMBL" id="HBIN01000597">
    <property type="protein sequence ID" value="CAE0429929.1"/>
    <property type="molecule type" value="Transcribed_RNA"/>
</dbReference>
<dbReference type="InterPro" id="IPR018997">
    <property type="entry name" value="PUB_domain"/>
</dbReference>
<evidence type="ECO:0000259" key="2">
    <source>
        <dbReference type="PROSITE" id="PS51397"/>
    </source>
</evidence>
<gene>
    <name evidence="3" type="ORF">ASTO00021_LOCUS256</name>
</gene>
<name>A0A7S3LHK3_9STRA</name>
<feature type="region of interest" description="Disordered" evidence="1">
    <location>
        <begin position="317"/>
        <end position="342"/>
    </location>
</feature>
<dbReference type="InterPro" id="IPR013536">
    <property type="entry name" value="WLM_dom"/>
</dbReference>
<protein>
    <recommendedName>
        <fullName evidence="2">WLM domain-containing protein</fullName>
    </recommendedName>
</protein>
<evidence type="ECO:0000313" key="3">
    <source>
        <dbReference type="EMBL" id="CAE0429929.1"/>
    </source>
</evidence>
<dbReference type="PANTHER" id="PTHR47796">
    <property type="entry name" value="ZINC METALLOPROTEINASE-LIKE PROTEIN"/>
    <property type="match status" value="1"/>
</dbReference>
<reference evidence="3" key="1">
    <citation type="submission" date="2021-01" db="EMBL/GenBank/DDBJ databases">
        <authorList>
            <person name="Corre E."/>
            <person name="Pelletier E."/>
            <person name="Niang G."/>
            <person name="Scheremetjew M."/>
            <person name="Finn R."/>
            <person name="Kale V."/>
            <person name="Holt S."/>
            <person name="Cochrane G."/>
            <person name="Meng A."/>
            <person name="Brown T."/>
            <person name="Cohen L."/>
        </authorList>
    </citation>
    <scope>NUCLEOTIDE SEQUENCE</scope>
    <source>
        <strain evidence="3">GSBS06</strain>
    </source>
</reference>
<dbReference type="CDD" id="cd09212">
    <property type="entry name" value="PUB"/>
    <property type="match status" value="1"/>
</dbReference>
<feature type="domain" description="WLM" evidence="2">
    <location>
        <begin position="128"/>
        <end position="319"/>
    </location>
</feature>
<dbReference type="SUPFAM" id="SSF143503">
    <property type="entry name" value="PUG domain-like"/>
    <property type="match status" value="1"/>
</dbReference>
<dbReference type="Pfam" id="PF09409">
    <property type="entry name" value="PUB"/>
    <property type="match status" value="1"/>
</dbReference>
<proteinExistence type="predicted"/>